<keyword evidence="2" id="KW-1185">Reference proteome</keyword>
<dbReference type="EMBL" id="CP026923">
    <property type="protein sequence ID" value="AVG23624.1"/>
    <property type="molecule type" value="Genomic_DNA"/>
</dbReference>
<name>A0A2L2BPP8_9MICO</name>
<accession>A0A2L2BPP8</accession>
<dbReference type="Proteomes" id="UP000243077">
    <property type="component" value="Chromosome"/>
</dbReference>
<evidence type="ECO:0000313" key="2">
    <source>
        <dbReference type="Proteomes" id="UP000243077"/>
    </source>
</evidence>
<dbReference type="Pfam" id="PF12900">
    <property type="entry name" value="Pyridox_ox_2"/>
    <property type="match status" value="1"/>
</dbReference>
<protein>
    <submittedName>
        <fullName evidence="1">Pyridoxamine 5'-phosphate oxidase</fullName>
    </submittedName>
</protein>
<reference evidence="1 2" key="1">
    <citation type="submission" date="2018-02" db="EMBL/GenBank/DDBJ databases">
        <title>Complete genome of the streamlined marine actinobacterium Pontimonas salivibrio CL-TW6 adapted to coastal planktonic lifestype.</title>
        <authorList>
            <person name="Cho B.C."/>
            <person name="Hardies S.C."/>
            <person name="Jang G.I."/>
            <person name="Hwang C.Y."/>
        </authorList>
    </citation>
    <scope>NUCLEOTIDE SEQUENCE [LARGE SCALE GENOMIC DNA]</scope>
    <source>
        <strain evidence="1 2">CL-TW6</strain>
    </source>
</reference>
<dbReference type="SUPFAM" id="SSF50475">
    <property type="entry name" value="FMN-binding split barrel"/>
    <property type="match status" value="1"/>
</dbReference>
<evidence type="ECO:0000313" key="1">
    <source>
        <dbReference type="EMBL" id="AVG23624.1"/>
    </source>
</evidence>
<dbReference type="InterPro" id="IPR012349">
    <property type="entry name" value="Split_barrel_FMN-bd"/>
</dbReference>
<dbReference type="OrthoDB" id="7062584at2"/>
<gene>
    <name evidence="1" type="ORF">C3B54_11639</name>
</gene>
<dbReference type="Gene3D" id="2.30.110.10">
    <property type="entry name" value="Electron Transport, Fmn-binding Protein, Chain A"/>
    <property type="match status" value="1"/>
</dbReference>
<organism evidence="1 2">
    <name type="scientific">Pontimonas salivibrio</name>
    <dbReference type="NCBI Taxonomy" id="1159327"/>
    <lineage>
        <taxon>Bacteria</taxon>
        <taxon>Bacillati</taxon>
        <taxon>Actinomycetota</taxon>
        <taxon>Actinomycetes</taxon>
        <taxon>Micrococcales</taxon>
        <taxon>Microbacteriaceae</taxon>
        <taxon>Pontimonas</taxon>
    </lineage>
</organism>
<dbReference type="InterPro" id="IPR024747">
    <property type="entry name" value="Pyridox_Oxase-rel"/>
</dbReference>
<sequence length="135" mass="15111">MDTSSDSPVTELTTEECWQLLASHEVGRLATTAGGVLDIFPITYVVDNESLVFRTGPGTKLVELTINENVAFEIDHYDDREGYSVVLHGHAQQLDTMSEVDQAKTLGIPDLFPTERPRVVRINPTHITGRRFRRS</sequence>
<dbReference type="RefSeq" id="WP_104913206.1">
    <property type="nucleotide sequence ID" value="NZ_CP026923.1"/>
</dbReference>
<proteinExistence type="predicted"/>
<dbReference type="KEGG" id="psai:C3B54_11639"/>
<dbReference type="AlphaFoldDB" id="A0A2L2BPP8"/>